<dbReference type="EMBL" id="CM037151">
    <property type="protein sequence ID" value="KAH7842072.1"/>
    <property type="molecule type" value="Genomic_DNA"/>
</dbReference>
<comment type="caution">
    <text evidence="1">The sequence shown here is derived from an EMBL/GenBank/DDBJ whole genome shotgun (WGS) entry which is preliminary data.</text>
</comment>
<organism evidence="1 2">
    <name type="scientific">Vaccinium darrowii</name>
    <dbReference type="NCBI Taxonomy" id="229202"/>
    <lineage>
        <taxon>Eukaryota</taxon>
        <taxon>Viridiplantae</taxon>
        <taxon>Streptophyta</taxon>
        <taxon>Embryophyta</taxon>
        <taxon>Tracheophyta</taxon>
        <taxon>Spermatophyta</taxon>
        <taxon>Magnoliopsida</taxon>
        <taxon>eudicotyledons</taxon>
        <taxon>Gunneridae</taxon>
        <taxon>Pentapetalae</taxon>
        <taxon>asterids</taxon>
        <taxon>Ericales</taxon>
        <taxon>Ericaceae</taxon>
        <taxon>Vaccinioideae</taxon>
        <taxon>Vaccinieae</taxon>
        <taxon>Vaccinium</taxon>
    </lineage>
</organism>
<dbReference type="Proteomes" id="UP000828048">
    <property type="component" value="Chromosome 1"/>
</dbReference>
<reference evidence="1 2" key="1">
    <citation type="journal article" date="2021" name="Hortic Res">
        <title>High-quality reference genome and annotation aids understanding of berry development for evergreen blueberry (Vaccinium darrowii).</title>
        <authorList>
            <person name="Yu J."/>
            <person name="Hulse-Kemp A.M."/>
            <person name="Babiker E."/>
            <person name="Staton M."/>
        </authorList>
    </citation>
    <scope>NUCLEOTIDE SEQUENCE [LARGE SCALE GENOMIC DNA]</scope>
    <source>
        <strain evidence="2">cv. NJ 8807/NJ 8810</strain>
        <tissue evidence="1">Young leaf</tissue>
    </source>
</reference>
<keyword evidence="2" id="KW-1185">Reference proteome</keyword>
<evidence type="ECO:0000313" key="1">
    <source>
        <dbReference type="EMBL" id="KAH7842072.1"/>
    </source>
</evidence>
<protein>
    <submittedName>
        <fullName evidence="1">Uncharacterized protein</fullName>
    </submittedName>
</protein>
<evidence type="ECO:0000313" key="2">
    <source>
        <dbReference type="Proteomes" id="UP000828048"/>
    </source>
</evidence>
<sequence length="181" mass="20496">MSKTRVAVIGAGITGLVAATVLAKSGVEVVLYEKEDSLGGHEKTVATDDGYLDLGFVFFNRVTYPNLMEFFECLGIDMQESDMSFSVSLDKGQGYEWGSRNGLSSLFAQRKNILNLYFWQMIREIVKFKDDVLMYLEDLENNPDINRDETLGTFIKSHGYSDLFQNAYLVRNFIISILIRA</sequence>
<name>A0ACB7XM98_9ERIC</name>
<gene>
    <name evidence="1" type="ORF">Vadar_001137</name>
</gene>
<accession>A0ACB7XM98</accession>
<proteinExistence type="predicted"/>